<comment type="caution">
    <text evidence="1">The sequence shown here is derived from an EMBL/GenBank/DDBJ whole genome shotgun (WGS) entry which is preliminary data.</text>
</comment>
<organism evidence="1 2">
    <name type="scientific">Aequorivita aurantiaca</name>
    <dbReference type="NCBI Taxonomy" id="3053356"/>
    <lineage>
        <taxon>Bacteria</taxon>
        <taxon>Pseudomonadati</taxon>
        <taxon>Bacteroidota</taxon>
        <taxon>Flavobacteriia</taxon>
        <taxon>Flavobacteriales</taxon>
        <taxon>Flavobacteriaceae</taxon>
        <taxon>Aequorivita</taxon>
    </lineage>
</organism>
<sequence length="61" mass="7147">MNEEENSNKLPQATFAFVIEKLPSNFESLQFLKYRKSNYRLDSFNYSNVFLEVVSPPPRTA</sequence>
<dbReference type="EMBL" id="JAUGQQ010000001">
    <property type="protein sequence ID" value="MDN3723031.1"/>
    <property type="molecule type" value="Genomic_DNA"/>
</dbReference>
<protein>
    <submittedName>
        <fullName evidence="1">Uncharacterized protein</fullName>
    </submittedName>
</protein>
<gene>
    <name evidence="1" type="ORF">QRD02_01435</name>
</gene>
<reference evidence="1 2" key="1">
    <citation type="submission" date="2023-06" db="EMBL/GenBank/DDBJ databases">
        <authorList>
            <person name="Ye Y.-Q."/>
            <person name="Du Z.-J."/>
        </authorList>
    </citation>
    <scope>NUCLEOTIDE SEQUENCE [LARGE SCALE GENOMIC DNA]</scope>
    <source>
        <strain evidence="1 2">SDUM287046</strain>
    </source>
</reference>
<accession>A0ABT8DCZ0</accession>
<name>A0ABT8DCZ0_9FLAO</name>
<dbReference type="Proteomes" id="UP001244787">
    <property type="component" value="Unassembled WGS sequence"/>
</dbReference>
<keyword evidence="2" id="KW-1185">Reference proteome</keyword>
<evidence type="ECO:0000313" key="1">
    <source>
        <dbReference type="EMBL" id="MDN3723031.1"/>
    </source>
</evidence>
<proteinExistence type="predicted"/>
<evidence type="ECO:0000313" key="2">
    <source>
        <dbReference type="Proteomes" id="UP001244787"/>
    </source>
</evidence>